<dbReference type="Pfam" id="PF08463">
    <property type="entry name" value="EcoEI_R_C"/>
    <property type="match status" value="1"/>
</dbReference>
<keyword evidence="3" id="KW-0378">Hydrolase</keyword>
<dbReference type="PANTHER" id="PTHR47396:SF1">
    <property type="entry name" value="ATP-DEPENDENT HELICASE IRC3-RELATED"/>
    <property type="match status" value="1"/>
</dbReference>
<reference evidence="3 4" key="1">
    <citation type="submission" date="2019-02" db="EMBL/GenBank/DDBJ databases">
        <title>Deep-cultivation of Planctomycetes and their phenomic and genomic characterization uncovers novel biology.</title>
        <authorList>
            <person name="Wiegand S."/>
            <person name="Jogler M."/>
            <person name="Boedeker C."/>
            <person name="Pinto D."/>
            <person name="Vollmers J."/>
            <person name="Rivas-Marin E."/>
            <person name="Kohn T."/>
            <person name="Peeters S.H."/>
            <person name="Heuer A."/>
            <person name="Rast P."/>
            <person name="Oberbeckmann S."/>
            <person name="Bunk B."/>
            <person name="Jeske O."/>
            <person name="Meyerdierks A."/>
            <person name="Storesund J.E."/>
            <person name="Kallscheuer N."/>
            <person name="Luecker S."/>
            <person name="Lage O.M."/>
            <person name="Pohl T."/>
            <person name="Merkel B.J."/>
            <person name="Hornburger P."/>
            <person name="Mueller R.-W."/>
            <person name="Bruemmer F."/>
            <person name="Labrenz M."/>
            <person name="Spormann A.M."/>
            <person name="Op den Camp H."/>
            <person name="Overmann J."/>
            <person name="Amann R."/>
            <person name="Jetten M.S.M."/>
            <person name="Mascher T."/>
            <person name="Medema M.H."/>
            <person name="Devos D.P."/>
            <person name="Kaster A.-K."/>
            <person name="Ovreas L."/>
            <person name="Rohde M."/>
            <person name="Galperin M.Y."/>
            <person name="Jogler C."/>
        </authorList>
    </citation>
    <scope>NUCLEOTIDE SEQUENCE [LARGE SCALE GENOMIC DNA]</scope>
    <source>
        <strain evidence="3 4">Pla133</strain>
    </source>
</reference>
<dbReference type="Pfam" id="PF00271">
    <property type="entry name" value="Helicase_C"/>
    <property type="match status" value="1"/>
</dbReference>
<dbReference type="SUPFAM" id="SSF52540">
    <property type="entry name" value="P-loop containing nucleoside triphosphate hydrolases"/>
    <property type="match status" value="1"/>
</dbReference>
<evidence type="ECO:0000256" key="1">
    <source>
        <dbReference type="SAM" id="MobiDB-lite"/>
    </source>
</evidence>
<dbReference type="GO" id="GO:0009035">
    <property type="term" value="F:type I site-specific deoxyribonuclease activity"/>
    <property type="evidence" value="ECO:0007669"/>
    <property type="project" value="UniProtKB-EC"/>
</dbReference>
<dbReference type="GO" id="GO:0006304">
    <property type="term" value="P:DNA modification"/>
    <property type="evidence" value="ECO:0007669"/>
    <property type="project" value="InterPro"/>
</dbReference>
<dbReference type="PANTHER" id="PTHR47396">
    <property type="entry name" value="TYPE I RESTRICTION ENZYME ECOKI R PROTEIN"/>
    <property type="match status" value="1"/>
</dbReference>
<dbReference type="PROSITE" id="PS51192">
    <property type="entry name" value="HELICASE_ATP_BIND_1"/>
    <property type="match status" value="1"/>
</dbReference>
<gene>
    <name evidence="3" type="primary">hsdR</name>
    <name evidence="3" type="ORF">Pla133_13970</name>
</gene>
<dbReference type="InterPro" id="IPR027417">
    <property type="entry name" value="P-loop_NTPase"/>
</dbReference>
<dbReference type="Pfam" id="PF04851">
    <property type="entry name" value="ResIII"/>
    <property type="match status" value="1"/>
</dbReference>
<dbReference type="KEGG" id="pbap:Pla133_13970"/>
<dbReference type="REBASE" id="355313">
    <property type="entry name" value="PbaPla133ORF13950P"/>
</dbReference>
<evidence type="ECO:0000313" key="4">
    <source>
        <dbReference type="Proteomes" id="UP000316921"/>
    </source>
</evidence>
<dbReference type="GO" id="GO:0003677">
    <property type="term" value="F:DNA binding"/>
    <property type="evidence" value="ECO:0007669"/>
    <property type="project" value="InterPro"/>
</dbReference>
<dbReference type="InterPro" id="IPR006935">
    <property type="entry name" value="Helicase/UvrB_N"/>
</dbReference>
<sequence>MPPTPEELARQQIDAALAQAGWVVQNRDDINLAAGQGVAVREFALASGHGFADYLLIVDRQAVGVLEAKKVGHALSGVETQAERYSAGLPDDLTAPVRPLPFLYLSTGVETAFINRLDPDPRTRTLSTVPHIHRPSTLAEWLASKTLRGWADQVAESTDAYDAEYDDTRPSSFRSRIPTLPPLDPSGLRPNQVEAIGNLERSLRDNRPRALVQMATGSGKTIFAITQIYRLIKYAGARRVLFLVDRSNLGEQAEKEFQGYRTADDNRKFTELYNVQLLQSNTIDQASKVVITTIQRLYSMLKGEPDLLTHDEEESKFTAADPLINEPLPVVYNANYPPEYFDVIVVDECHRSIYTLWRQVLEYFDAFLIGLTATPSAQTYGFFGGNLVMEYDHERAVADGNNVDFEVYKILTRISQEGSTVEAGTQVHYRDRETRQKRWHTPDEDVSYSAEELDRRAVSRDQIRTIIRTFKERVTTEIFPGRCEVPKTLIFAKDDNHAEDIVETVREEFGRGNEFCKKITYKVTGVSPKSLIQEFRNSFFPRVVVTVDMIATGTDIKPIEIVMFMRAVKSRLLFEQMKGRGVRTIDDDALKAVTPDARAKTHFVIVDCVGMTETQIADTQPLERAKSVAFAKLLEHVAMGGTNPDYLSSLASRLARLDKQVEPEDCARIVLASGGADLGDLSRGIIEALDPDRRLETARVATEVPEGEEPSEEALQSATSDLLRQATRPLADNPELRRLIQDVKRDTEQLVDEVSRDELLEAGASPEAKEKAKALVQDFEQFLEEHRDEYEALRVFYSAPYQKRLTYADIKALAEAIQAPPRSWTPEKLWRAYEAMGKSVRGGGSSKRMLTDVVSLVRVALHRDDELVPFATRVHERFDHWVAQQRNSGREFTDEQLRWLEMMRDHIETSAEVTVDDFDFAPFAEEGGLGAVRRVLGAQLEDLLHELNQVLTA</sequence>
<accession>A0A518BH76</accession>
<dbReference type="RefSeq" id="WP_145063922.1">
    <property type="nucleotide sequence ID" value="NZ_CP036287.1"/>
</dbReference>
<dbReference type="Gene3D" id="3.90.1570.30">
    <property type="match status" value="1"/>
</dbReference>
<name>A0A518BH76_9BACT</name>
<dbReference type="GO" id="GO:0005829">
    <property type="term" value="C:cytosol"/>
    <property type="evidence" value="ECO:0007669"/>
    <property type="project" value="TreeGrafter"/>
</dbReference>
<dbReference type="EMBL" id="CP036287">
    <property type="protein sequence ID" value="QDU66327.1"/>
    <property type="molecule type" value="Genomic_DNA"/>
</dbReference>
<dbReference type="InterPro" id="IPR014001">
    <property type="entry name" value="Helicase_ATP-bd"/>
</dbReference>
<dbReference type="InterPro" id="IPR013670">
    <property type="entry name" value="EcoEI_R_C_dom"/>
</dbReference>
<dbReference type="GO" id="GO:0005524">
    <property type="term" value="F:ATP binding"/>
    <property type="evidence" value="ECO:0007669"/>
    <property type="project" value="InterPro"/>
</dbReference>
<feature type="domain" description="Helicase ATP-binding" evidence="2">
    <location>
        <begin position="201"/>
        <end position="393"/>
    </location>
</feature>
<evidence type="ECO:0000313" key="3">
    <source>
        <dbReference type="EMBL" id="QDU66327.1"/>
    </source>
</evidence>
<dbReference type="Proteomes" id="UP000316921">
    <property type="component" value="Chromosome"/>
</dbReference>
<organism evidence="3 4">
    <name type="scientific">Engelhardtia mirabilis</name>
    <dbReference type="NCBI Taxonomy" id="2528011"/>
    <lineage>
        <taxon>Bacteria</taxon>
        <taxon>Pseudomonadati</taxon>
        <taxon>Planctomycetota</taxon>
        <taxon>Planctomycetia</taxon>
        <taxon>Planctomycetia incertae sedis</taxon>
        <taxon>Engelhardtia</taxon>
    </lineage>
</organism>
<dbReference type="InterPro" id="IPR050742">
    <property type="entry name" value="Helicase_Restrict-Modif_Enz"/>
</dbReference>
<protein>
    <submittedName>
        <fullName evidence="3">Type-1 restriction enzyme R protein</fullName>
        <ecNumber evidence="3">3.1.21.3</ecNumber>
    </submittedName>
</protein>
<dbReference type="SMART" id="SM00487">
    <property type="entry name" value="DEXDc"/>
    <property type="match status" value="1"/>
</dbReference>
<dbReference type="EC" id="3.1.21.3" evidence="3"/>
<dbReference type="AlphaFoldDB" id="A0A518BH76"/>
<dbReference type="CDD" id="cd18799">
    <property type="entry name" value="SF2_C_EcoAI-like"/>
    <property type="match status" value="1"/>
</dbReference>
<dbReference type="InterPro" id="IPR001650">
    <property type="entry name" value="Helicase_C-like"/>
</dbReference>
<proteinExistence type="predicted"/>
<dbReference type="CDD" id="cd18032">
    <property type="entry name" value="DEXHc_RE_I_III_res"/>
    <property type="match status" value="1"/>
</dbReference>
<evidence type="ECO:0000259" key="2">
    <source>
        <dbReference type="PROSITE" id="PS51192"/>
    </source>
</evidence>
<dbReference type="Gene3D" id="3.40.50.300">
    <property type="entry name" value="P-loop containing nucleotide triphosphate hydrolases"/>
    <property type="match status" value="2"/>
</dbReference>
<feature type="region of interest" description="Disordered" evidence="1">
    <location>
        <begin position="162"/>
        <end position="189"/>
    </location>
</feature>
<keyword evidence="4" id="KW-1185">Reference proteome</keyword>